<proteinExistence type="predicted"/>
<feature type="chain" id="PRO_5011657973" evidence="1">
    <location>
        <begin position="20"/>
        <end position="354"/>
    </location>
</feature>
<dbReference type="EMBL" id="FOIU01000001">
    <property type="protein sequence ID" value="SEW01388.1"/>
    <property type="molecule type" value="Genomic_DNA"/>
</dbReference>
<evidence type="ECO:0000313" key="3">
    <source>
        <dbReference type="Proteomes" id="UP000199469"/>
    </source>
</evidence>
<keyword evidence="1" id="KW-0732">Signal</keyword>
<name>A0A1I0NKJ0_9FLAO</name>
<dbReference type="Pfam" id="PF03335">
    <property type="entry name" value="Phage_fiber"/>
    <property type="match status" value="6"/>
</dbReference>
<accession>A0A1I0NKJ0</accession>
<reference evidence="3" key="1">
    <citation type="submission" date="2016-10" db="EMBL/GenBank/DDBJ databases">
        <authorList>
            <person name="Varghese N."/>
            <person name="Submissions S."/>
        </authorList>
    </citation>
    <scope>NUCLEOTIDE SEQUENCE [LARGE SCALE GENOMIC DNA]</scope>
    <source>
        <strain evidence="3">DSM 17724</strain>
    </source>
</reference>
<keyword evidence="3" id="KW-1185">Reference proteome</keyword>
<dbReference type="AlphaFoldDB" id="A0A1I0NKJ0"/>
<evidence type="ECO:0000256" key="1">
    <source>
        <dbReference type="SAM" id="SignalP"/>
    </source>
</evidence>
<organism evidence="2 3">
    <name type="scientific">Chryseobacterium wanjuense</name>
    <dbReference type="NCBI Taxonomy" id="356305"/>
    <lineage>
        <taxon>Bacteria</taxon>
        <taxon>Pseudomonadati</taxon>
        <taxon>Bacteroidota</taxon>
        <taxon>Flavobacteriia</taxon>
        <taxon>Flavobacteriales</taxon>
        <taxon>Weeksellaceae</taxon>
        <taxon>Chryseobacterium group</taxon>
        <taxon>Chryseobacterium</taxon>
    </lineage>
</organism>
<dbReference type="InterPro" id="IPR005003">
    <property type="entry name" value="Phage_lambda_Stf-r1"/>
</dbReference>
<dbReference type="RefSeq" id="WP_228404652.1">
    <property type="nucleotide sequence ID" value="NZ_FOIU01000001.1"/>
</dbReference>
<feature type="signal peptide" evidence="1">
    <location>
        <begin position="1"/>
        <end position="19"/>
    </location>
</feature>
<sequence>MRTTLTVVMASVLSNLAYSQVGINTADPITSLDVVAKTNDGSSAEGILPPRLTGDQIKAGDNQYFPQHAGVIVYATAPVGVPSTKTINITSVGLYYFDGAVWVKMMQGDGRNFSTQAAGDIKHSIQPIDHNGWYLLDGRDVSTLPAGAMNAAVSLGFPSKLPNAADRVLKTKNNVEILGSVGGSNTLQIEKENLPSVNFTGTISGNTNAAGVHTHTMSGTAISAGAHTHSVSGTAASAGAHAHGPTSGGGFLLGGTNAGNNGTGNYQGNGSPGAWGNVGIGGTTANAGAHTHSVTGTGANAGAHTHNLDVDAANAGNHTHTVTGTATVSSGGTGEALDNKSAYLVVNTFIYLGE</sequence>
<dbReference type="GO" id="GO:0005198">
    <property type="term" value="F:structural molecule activity"/>
    <property type="evidence" value="ECO:0007669"/>
    <property type="project" value="InterPro"/>
</dbReference>
<gene>
    <name evidence="2" type="ORF">SAMN05421841_0622</name>
</gene>
<dbReference type="Proteomes" id="UP000199469">
    <property type="component" value="Unassembled WGS sequence"/>
</dbReference>
<dbReference type="STRING" id="356305.SAMN05421841_0622"/>
<evidence type="ECO:0000313" key="2">
    <source>
        <dbReference type="EMBL" id="SEW01388.1"/>
    </source>
</evidence>
<protein>
    <submittedName>
        <fullName evidence="2">Phage tail fibre repeat-containing protein</fullName>
    </submittedName>
</protein>